<accession>A0AAV2GE15</accession>
<dbReference type="Proteomes" id="UP001497516">
    <property type="component" value="Chromosome 8"/>
</dbReference>
<gene>
    <name evidence="1" type="ORF">LTRI10_LOCUS48453</name>
</gene>
<keyword evidence="2" id="KW-1185">Reference proteome</keyword>
<evidence type="ECO:0000313" key="2">
    <source>
        <dbReference type="Proteomes" id="UP001497516"/>
    </source>
</evidence>
<evidence type="ECO:0000313" key="1">
    <source>
        <dbReference type="EMBL" id="CAL1408899.1"/>
    </source>
</evidence>
<organism evidence="1 2">
    <name type="scientific">Linum trigynum</name>
    <dbReference type="NCBI Taxonomy" id="586398"/>
    <lineage>
        <taxon>Eukaryota</taxon>
        <taxon>Viridiplantae</taxon>
        <taxon>Streptophyta</taxon>
        <taxon>Embryophyta</taxon>
        <taxon>Tracheophyta</taxon>
        <taxon>Spermatophyta</taxon>
        <taxon>Magnoliopsida</taxon>
        <taxon>eudicotyledons</taxon>
        <taxon>Gunneridae</taxon>
        <taxon>Pentapetalae</taxon>
        <taxon>rosids</taxon>
        <taxon>fabids</taxon>
        <taxon>Malpighiales</taxon>
        <taxon>Linaceae</taxon>
        <taxon>Linum</taxon>
    </lineage>
</organism>
<protein>
    <submittedName>
        <fullName evidence="1">Uncharacterized protein</fullName>
    </submittedName>
</protein>
<name>A0AAV2GE15_9ROSI</name>
<proteinExistence type="predicted"/>
<dbReference type="EMBL" id="OZ034821">
    <property type="protein sequence ID" value="CAL1408899.1"/>
    <property type="molecule type" value="Genomic_DNA"/>
</dbReference>
<sequence>MVSYVLEVVSKESIQIHPSILTGPLNLAFEEEDCSQSKIQSRSHFTPTFIVILFHFYHQPNLFQDITKGRKRKGEAKKVHSAS</sequence>
<dbReference type="AlphaFoldDB" id="A0AAV2GE15"/>
<reference evidence="1 2" key="1">
    <citation type="submission" date="2024-04" db="EMBL/GenBank/DDBJ databases">
        <authorList>
            <person name="Fracassetti M."/>
        </authorList>
    </citation>
    <scope>NUCLEOTIDE SEQUENCE [LARGE SCALE GENOMIC DNA]</scope>
</reference>